<comment type="caution">
    <text evidence="5">The sequence shown here is derived from an EMBL/GenBank/DDBJ whole genome shotgun (WGS) entry which is preliminary data.</text>
</comment>
<evidence type="ECO:0000313" key="5">
    <source>
        <dbReference type="EMBL" id="HHM43943.1"/>
    </source>
</evidence>
<dbReference type="Pfam" id="PF00171">
    <property type="entry name" value="Aldedh"/>
    <property type="match status" value="1"/>
</dbReference>
<dbReference type="SUPFAM" id="SSF53720">
    <property type="entry name" value="ALDH-like"/>
    <property type="match status" value="1"/>
</dbReference>
<dbReference type="Gene3D" id="3.40.605.10">
    <property type="entry name" value="Aldehyde Dehydrogenase, Chain A, domain 1"/>
    <property type="match status" value="1"/>
</dbReference>
<evidence type="ECO:0000256" key="2">
    <source>
        <dbReference type="ARBA" id="ARBA00011881"/>
    </source>
</evidence>
<proteinExistence type="inferred from homology"/>
<dbReference type="PANTHER" id="PTHR42991">
    <property type="entry name" value="ALDEHYDE DEHYDROGENASE"/>
    <property type="match status" value="1"/>
</dbReference>
<dbReference type="AlphaFoldDB" id="A0A7J3VTV1"/>
<gene>
    <name evidence="5" type="ORF">ENM31_01410</name>
</gene>
<organism evidence="5">
    <name type="scientific">Caldiarchaeum subterraneum</name>
    <dbReference type="NCBI Taxonomy" id="311458"/>
    <lineage>
        <taxon>Archaea</taxon>
        <taxon>Nitrososphaerota</taxon>
        <taxon>Candidatus Caldarchaeales</taxon>
        <taxon>Candidatus Caldarchaeaceae</taxon>
        <taxon>Candidatus Caldarchaeum</taxon>
    </lineage>
</organism>
<dbReference type="FunFam" id="3.40.605.10:FF:000007">
    <property type="entry name" value="NAD/NADP-dependent betaine aldehyde dehydrogenase"/>
    <property type="match status" value="1"/>
</dbReference>
<name>A0A7J3VTV1_CALS0</name>
<reference evidence="5" key="1">
    <citation type="journal article" date="2020" name="mSystems">
        <title>Genome- and Community-Level Interaction Insights into Carbon Utilization and Element Cycling Functions of Hydrothermarchaeota in Hydrothermal Sediment.</title>
        <authorList>
            <person name="Zhou Z."/>
            <person name="Liu Y."/>
            <person name="Xu W."/>
            <person name="Pan J."/>
            <person name="Luo Z.H."/>
            <person name="Li M."/>
        </authorList>
    </citation>
    <scope>NUCLEOTIDE SEQUENCE [LARGE SCALE GENOMIC DNA]</scope>
    <source>
        <strain evidence="5">SpSt-1074</strain>
    </source>
</reference>
<dbReference type="InterPro" id="IPR016162">
    <property type="entry name" value="Ald_DH_N"/>
</dbReference>
<evidence type="ECO:0000256" key="1">
    <source>
        <dbReference type="ARBA" id="ARBA00009986"/>
    </source>
</evidence>
<evidence type="ECO:0000259" key="4">
    <source>
        <dbReference type="Pfam" id="PF00171"/>
    </source>
</evidence>
<comment type="similarity">
    <text evidence="1">Belongs to the aldehyde dehydrogenase family.</text>
</comment>
<evidence type="ECO:0000256" key="3">
    <source>
        <dbReference type="ARBA" id="ARBA00023002"/>
    </source>
</evidence>
<protein>
    <submittedName>
        <fullName evidence="5">Aldehyde dehydrogenase</fullName>
    </submittedName>
</protein>
<dbReference type="PANTHER" id="PTHR42991:SF1">
    <property type="entry name" value="ALDEHYDE DEHYDROGENASE"/>
    <property type="match status" value="1"/>
</dbReference>
<dbReference type="InterPro" id="IPR016163">
    <property type="entry name" value="Ald_DH_C"/>
</dbReference>
<accession>A0A7J3VTV1</accession>
<comment type="subunit">
    <text evidence="2">Homotetramer.</text>
</comment>
<sequence length="510" mass="55534">MEPIRIQLSRIFTDLYEEDRDGYPVFGTFINGAWSISPEHPTFNVYSPIDGSVLARVQKCDVAEAGRAVSSARDSQHKIRSLAAIDRIEIMNEASRIIKQHAEEFAKVITYEMGRPIADSPGEVNALVERLRLSMEDARMISGEYIPGDWSPDTVGKIAIVLREPVGVVGAIGPFNYPLFIPAAKVIPALLGANSVVAKPSSSTPLSLMMLARVLQLAGLPDGVLNVLCGPGELGRAIASHPDVGMVSFTGSTEVGKDVAKNAVNKRLHLELGGKGYALVLSDADLELAAKKCVEGALKNAGQRCDAVSMVLVDKSVAEQFTDLVLRFVEEWRLGDPRDPSTRLGPLVNEQAVKRVNSMVMDAVEKGAELKFGGSFHSAYHQPTVLIHVPENAVIVWEETFGPVIPIMEVENDSHALSIAMRSKYGLDAAVFTNDFYRMWRVVKALRVGEVTINDFPRHGVGFFPFGGVKESGIGREGIGYSIEEMMVLKTVVFNLEPAGLGKLRRPKID</sequence>
<dbReference type="InterPro" id="IPR051020">
    <property type="entry name" value="ALDH-related_metabolic_enz"/>
</dbReference>
<dbReference type="InterPro" id="IPR016161">
    <property type="entry name" value="Ald_DH/histidinol_DH"/>
</dbReference>
<keyword evidence="3" id="KW-0560">Oxidoreductase</keyword>
<feature type="domain" description="Aldehyde dehydrogenase" evidence="4">
    <location>
        <begin position="39"/>
        <end position="492"/>
    </location>
</feature>
<dbReference type="GO" id="GO:0008911">
    <property type="term" value="F:lactaldehyde dehydrogenase (NAD+) activity"/>
    <property type="evidence" value="ECO:0007669"/>
    <property type="project" value="TreeGrafter"/>
</dbReference>
<dbReference type="EMBL" id="DRXH01000051">
    <property type="protein sequence ID" value="HHM43943.1"/>
    <property type="molecule type" value="Genomic_DNA"/>
</dbReference>
<dbReference type="Gene3D" id="3.40.309.10">
    <property type="entry name" value="Aldehyde Dehydrogenase, Chain A, domain 2"/>
    <property type="match status" value="1"/>
</dbReference>
<dbReference type="InterPro" id="IPR015590">
    <property type="entry name" value="Aldehyde_DH_dom"/>
</dbReference>